<dbReference type="RefSeq" id="WP_279674778.1">
    <property type="nucleotide sequence ID" value="NZ_CP122566.1"/>
</dbReference>
<evidence type="ECO:0000313" key="2">
    <source>
        <dbReference type="EMBL" id="WGH92902.1"/>
    </source>
</evidence>
<protein>
    <submittedName>
        <fullName evidence="2">Uncharacterized protein</fullName>
    </submittedName>
</protein>
<dbReference type="AlphaFoldDB" id="A0AAJ6AHM1"/>
<evidence type="ECO:0000313" key="3">
    <source>
        <dbReference type="Proteomes" id="UP001224674"/>
    </source>
</evidence>
<name>A0AAJ6AHM1_9MICC</name>
<keyword evidence="3" id="KW-1185">Reference proteome</keyword>
<dbReference type="EMBL" id="CP122566">
    <property type="protein sequence ID" value="WGH92902.1"/>
    <property type="molecule type" value="Genomic_DNA"/>
</dbReference>
<dbReference type="Proteomes" id="UP001224674">
    <property type="component" value="Chromosome"/>
</dbReference>
<sequence>MRILEATTFNTDQPEERRDQQAREIEIISSAINDVITRAGTSVMNMDEYDRKYRELECGLQEATTKLEAIEAEINDRRERLTQVRAVLNYLEPCHHCTTATTAGSCSLITPPVNTTAPAPSCSKSQFRANSASFRIPVSGHPVGSHDNVAIKH</sequence>
<gene>
    <name evidence="2" type="ORF">QDX21_11490</name>
</gene>
<evidence type="ECO:0000256" key="1">
    <source>
        <dbReference type="SAM" id="Coils"/>
    </source>
</evidence>
<proteinExistence type="predicted"/>
<reference evidence="2 3" key="1">
    <citation type="submission" date="2023-03" db="EMBL/GenBank/DDBJ databases">
        <title>Complete genome sequences of several Auritidibacter ignavus strains isolated from ear infections.</title>
        <authorList>
            <person name="Baehr T."/>
            <person name="Baumhoegger A.M."/>
        </authorList>
    </citation>
    <scope>NUCLEOTIDE SEQUENCE [LARGE SCALE GENOMIC DNA]</scope>
    <source>
        <strain evidence="2 3">BABAE-6</strain>
    </source>
</reference>
<keyword evidence="1" id="KW-0175">Coiled coil</keyword>
<feature type="coiled-coil region" evidence="1">
    <location>
        <begin position="46"/>
        <end position="87"/>
    </location>
</feature>
<accession>A0AAJ6AHM1</accession>
<organism evidence="2 3">
    <name type="scientific">Auritidibacter ignavus</name>
    <dbReference type="NCBI Taxonomy" id="678932"/>
    <lineage>
        <taxon>Bacteria</taxon>
        <taxon>Bacillati</taxon>
        <taxon>Actinomycetota</taxon>
        <taxon>Actinomycetes</taxon>
        <taxon>Micrococcales</taxon>
        <taxon>Micrococcaceae</taxon>
        <taxon>Auritidibacter</taxon>
    </lineage>
</organism>